<evidence type="ECO:0000313" key="2">
    <source>
        <dbReference type="EMBL" id="NDV34849.1"/>
    </source>
</evidence>
<accession>A0A6B2LCU0</accession>
<dbReference type="SUPFAM" id="SSF53067">
    <property type="entry name" value="Actin-like ATPase domain"/>
    <property type="match status" value="1"/>
</dbReference>
<dbReference type="AlphaFoldDB" id="A0A6B2LCU0"/>
<organism evidence="2">
    <name type="scientific">Arcella intermedia</name>
    <dbReference type="NCBI Taxonomy" id="1963864"/>
    <lineage>
        <taxon>Eukaryota</taxon>
        <taxon>Amoebozoa</taxon>
        <taxon>Tubulinea</taxon>
        <taxon>Elardia</taxon>
        <taxon>Arcellinida</taxon>
        <taxon>Sphaerothecina</taxon>
        <taxon>Arcellidae</taxon>
        <taxon>Arcella</taxon>
    </lineage>
</organism>
<feature type="domain" description="Gcp-like" evidence="1">
    <location>
        <begin position="1"/>
        <end position="158"/>
    </location>
</feature>
<evidence type="ECO:0000259" key="1">
    <source>
        <dbReference type="Pfam" id="PF00814"/>
    </source>
</evidence>
<reference evidence="2" key="1">
    <citation type="journal article" date="2020" name="J. Eukaryot. Microbiol.">
        <title>De novo Sequencing, Assembly and Annotation of the Transcriptome for the Free-Living Testate Amoeba Arcella intermedia.</title>
        <authorList>
            <person name="Ribeiro G.M."/>
            <person name="Porfirio-Sousa A.L."/>
            <person name="Maurer-Alcala X.X."/>
            <person name="Katz L.A."/>
            <person name="Lahr D.J.G."/>
        </authorList>
    </citation>
    <scope>NUCLEOTIDE SEQUENCE</scope>
</reference>
<proteinExistence type="predicted"/>
<dbReference type="EMBL" id="GIBP01005880">
    <property type="protein sequence ID" value="NDV34849.1"/>
    <property type="molecule type" value="Transcribed_RNA"/>
</dbReference>
<protein>
    <recommendedName>
        <fullName evidence="1">Gcp-like domain-containing protein</fullName>
    </recommendedName>
</protein>
<dbReference type="PANTHER" id="PTHR11735">
    <property type="entry name" value="TRNA N6-ADENOSINE THREONYLCARBAMOYLTRANSFERASE"/>
    <property type="match status" value="1"/>
</dbReference>
<dbReference type="Pfam" id="PF00814">
    <property type="entry name" value="TsaD"/>
    <property type="match status" value="1"/>
</dbReference>
<dbReference type="GO" id="GO:0005739">
    <property type="term" value="C:mitochondrion"/>
    <property type="evidence" value="ECO:0007669"/>
    <property type="project" value="TreeGrafter"/>
</dbReference>
<name>A0A6B2LCU0_9EUKA</name>
<dbReference type="PANTHER" id="PTHR11735:SF6">
    <property type="entry name" value="TRNA N6-ADENOSINE THREONYLCARBAMOYLTRANSFERASE, MITOCHONDRIAL"/>
    <property type="match status" value="1"/>
</dbReference>
<dbReference type="InterPro" id="IPR000905">
    <property type="entry name" value="Gcp-like_dom"/>
</dbReference>
<dbReference type="Gene3D" id="3.30.420.40">
    <property type="match status" value="2"/>
</dbReference>
<sequence length="281" mass="31563">MGEAFDKVARLLNLDWDGGGGKAIEKAALQGKKRPELIIPRPMSNVKNCNFSFSGIKTAVRNLIAQQAHPANPLDPTFVADIAFSFQNTVLNHLSDRVERALAWCAHNSPVSKLVVSGGVAANQQIRNRLAAIAGRYRVQLYFPPKQLCTDNGVMIAWAGMEGFLCGASTFSWEAAQGLRFEPKWKLDATPRNLFPGAHKRDPIQRKISRLPGIIGRCERMIGEEKFEKEVFQAAIYSALELKLFDKAWAFYETACKHDPNFEKLKQRMEAYIETNTFFKD</sequence>
<dbReference type="InterPro" id="IPR043129">
    <property type="entry name" value="ATPase_NBD"/>
</dbReference>